<dbReference type="SMART" id="SM00336">
    <property type="entry name" value="BBOX"/>
    <property type="match status" value="2"/>
</dbReference>
<reference evidence="7" key="2">
    <citation type="submission" date="2025-08" db="UniProtKB">
        <authorList>
            <consortium name="Ensembl"/>
        </authorList>
    </citation>
    <scope>IDENTIFICATION</scope>
</reference>
<keyword evidence="3" id="KW-0862">Zinc</keyword>
<feature type="region of interest" description="Disordered" evidence="5">
    <location>
        <begin position="748"/>
        <end position="916"/>
    </location>
</feature>
<dbReference type="CDD" id="cd15541">
    <property type="entry name" value="PHD_TIF1_like"/>
    <property type="match status" value="1"/>
</dbReference>
<feature type="region of interest" description="Disordered" evidence="5">
    <location>
        <begin position="1238"/>
        <end position="1264"/>
    </location>
</feature>
<feature type="compositionally biased region" description="Basic and acidic residues" evidence="5">
    <location>
        <begin position="859"/>
        <end position="869"/>
    </location>
</feature>
<dbReference type="GO" id="GO:0045087">
    <property type="term" value="P:innate immune response"/>
    <property type="evidence" value="ECO:0007669"/>
    <property type="project" value="TreeGrafter"/>
</dbReference>
<keyword evidence="1" id="KW-0479">Metal-binding</keyword>
<evidence type="ECO:0000256" key="3">
    <source>
        <dbReference type="ARBA" id="ARBA00022833"/>
    </source>
</evidence>
<dbReference type="Gene3D" id="3.30.40.10">
    <property type="entry name" value="Zinc/RING finger domain, C3HC4 (zinc finger)"/>
    <property type="match status" value="1"/>
</dbReference>
<dbReference type="Ensembl" id="ENSNFUT00015023096.1">
    <property type="protein sequence ID" value="ENSNFUP00015022074.1"/>
    <property type="gene ID" value="ENSNFUG00015010706.1"/>
</dbReference>
<evidence type="ECO:0000259" key="6">
    <source>
        <dbReference type="PROSITE" id="PS50119"/>
    </source>
</evidence>
<feature type="compositionally biased region" description="Polar residues" evidence="5">
    <location>
        <begin position="792"/>
        <end position="805"/>
    </location>
</feature>
<dbReference type="GeneTree" id="ENSGT00940000160527"/>
<reference evidence="7" key="1">
    <citation type="submission" date="2014-08" db="EMBL/GenBank/DDBJ databases">
        <authorList>
            <person name="Senf B."/>
            <person name="Petzold A."/>
            <person name="Downie B.R."/>
            <person name="Koch P."/>
            <person name="Platzer M."/>
        </authorList>
    </citation>
    <scope>NUCLEOTIDE SEQUENCE [LARGE SCALE GENOMIC DNA]</scope>
    <source>
        <strain evidence="7">GRZ</strain>
    </source>
</reference>
<reference evidence="7" key="3">
    <citation type="submission" date="2025-09" db="UniProtKB">
        <authorList>
            <consortium name="Ensembl"/>
        </authorList>
    </citation>
    <scope>IDENTIFICATION</scope>
</reference>
<dbReference type="Gene3D" id="3.30.160.60">
    <property type="entry name" value="Classic Zinc Finger"/>
    <property type="match status" value="1"/>
</dbReference>
<keyword evidence="8" id="KW-1185">Reference proteome</keyword>
<feature type="compositionally biased region" description="Low complexity" evidence="5">
    <location>
        <begin position="647"/>
        <end position="657"/>
    </location>
</feature>
<dbReference type="PROSITE" id="PS50119">
    <property type="entry name" value="ZF_BBOX"/>
    <property type="match status" value="2"/>
</dbReference>
<dbReference type="GO" id="GO:0061630">
    <property type="term" value="F:ubiquitin protein ligase activity"/>
    <property type="evidence" value="ECO:0007669"/>
    <property type="project" value="TreeGrafter"/>
</dbReference>
<evidence type="ECO:0000256" key="4">
    <source>
        <dbReference type="PROSITE-ProRule" id="PRU00024"/>
    </source>
</evidence>
<name>A0A8C6LL95_NOTFU</name>
<sequence length="1288" mass="141011">MEREESGTRTVNDKEMTSLVHMETIEERGDLLNQQCSNCDGNLARHWCLDCYEALCGDCVTAHRRVTLTRSHRLLNQPCNDDRFRPPIKFCKLHPPEPLRLFCFTCNHLTCRDCQLLAHKNHRFSFANEAVDGLRKKLDACMQPIRAQMEASRKSLQDMEMRLKVLARSELHLTNSLQEVFRSLSELLKARLERLTREIQTIYDLEREMIKGRMLKVKELQEGHRSVREAADKAQNSRDLLVVLRCVEQVTSQVKDLKDQDLSPPSNMVYLKVTTDRQTVESMIRFGKLLLSWVPFCVSKEFKESVEPHPASSTSSPTSQPLTSSIIQPLTSSSNIQPLTSSSISQPLTSSPTSQPLTSSSISQPLKSSFINQLLTSTSKTSNGISGPASCPVSLTTSSSLDSSNLLTFSSKIIPQTGTSREAASNQQRPPLLSLSDLVPPLVCPSPPPGPSTRTGKSSGAKSLPASAEPSSSGSLSSQVRLPPSSTCPPPSKSHVSITPNALVSSVCPSSSSLTFVVPLSSSFSSSNVLDPVPTCLIGSRSQSTSEPLGPPLVIAPTNYRLLHQFLDNQNPPPPLFVSSSLQVSPLSCVPPASEPPPFRASTTSGSDSIRINILSKSQLMSESEPLCRRWFTPGMWDIVPTVSLRSSSSAGPIASSVRRQNHKASSSSRTPSASTQKDTQQLHLPAPQTAAPPSSSSTVGTDSTLPPSGGAFFLAAVPQTQTPILVTDQKRSTHSRCAASDHQLLLDQNPASSPSHFNDQHQDLSLDKTTSVSKPGTAESGETRIEEDVSSPVTPDIQPTSEFTNPAEEKSPPEDHEVKPSVHPGDTQLYGGLFSPISSEDELFSKDPEESNPAEECFILKESEDIQPHGEPFSPVSSEDRLTTINPEETKPSERPEAGEFEWATSESEEMKPYSPISSVDEIITPEETRPAGRLFTEVQPATNTPDEDRVGLFPPVSSEDELSFPFTKAADLKLNISEMSDRDTEAPQSLQTRQRAFVLAHMQPRVSLMRLPVSLTDRTRLLPSFEVVLGDDDNIIHLKEPHVSNVSDEDSDVTEDFTKSGSSDSPMSVEVLSCSACLSPSASKICSMCGRGYHVDCHVPPVGPDIWSEWICSLCQDLSDPSDPYSSDRPKSLQGTGLSPLDQRRCETLLLHLKVEGCRRFSELDLWSDVVLISERLTHHRPPPYQTAAQLVSDLWTLFLDSSQSEELEKLQQSFLKKLKETLGAELPASLLVAPTSDKASGEGPSCSVSGTEMPREQGDFKDVRKRLRDFLGLKFSSASKRTKKH</sequence>
<dbReference type="Proteomes" id="UP000694548">
    <property type="component" value="Chromosome sgr05"/>
</dbReference>
<dbReference type="InterPro" id="IPR011011">
    <property type="entry name" value="Znf_FYVE_PHD"/>
</dbReference>
<dbReference type="GO" id="GO:0005654">
    <property type="term" value="C:nucleoplasm"/>
    <property type="evidence" value="ECO:0007669"/>
    <property type="project" value="TreeGrafter"/>
</dbReference>
<dbReference type="InterPro" id="IPR013083">
    <property type="entry name" value="Znf_RING/FYVE/PHD"/>
</dbReference>
<organism evidence="7 8">
    <name type="scientific">Nothobranchius furzeri</name>
    <name type="common">Turquoise killifish</name>
    <dbReference type="NCBI Taxonomy" id="105023"/>
    <lineage>
        <taxon>Eukaryota</taxon>
        <taxon>Metazoa</taxon>
        <taxon>Chordata</taxon>
        <taxon>Craniata</taxon>
        <taxon>Vertebrata</taxon>
        <taxon>Euteleostomi</taxon>
        <taxon>Actinopterygii</taxon>
        <taxon>Neopterygii</taxon>
        <taxon>Teleostei</taxon>
        <taxon>Neoteleostei</taxon>
        <taxon>Acanthomorphata</taxon>
        <taxon>Ovalentaria</taxon>
        <taxon>Atherinomorphae</taxon>
        <taxon>Cyprinodontiformes</taxon>
        <taxon>Nothobranchiidae</taxon>
        <taxon>Nothobranchius</taxon>
    </lineage>
</organism>
<dbReference type="GO" id="GO:0060340">
    <property type="term" value="P:positive regulation of type I interferon-mediated signaling pathway"/>
    <property type="evidence" value="ECO:0007669"/>
    <property type="project" value="TreeGrafter"/>
</dbReference>
<evidence type="ECO:0000313" key="7">
    <source>
        <dbReference type="Ensembl" id="ENSNFUP00015022074.1"/>
    </source>
</evidence>
<dbReference type="SMART" id="SM00249">
    <property type="entry name" value="PHD"/>
    <property type="match status" value="1"/>
</dbReference>
<gene>
    <name evidence="7" type="primary">trim33l</name>
</gene>
<feature type="region of interest" description="Disordered" evidence="5">
    <location>
        <begin position="338"/>
        <end position="362"/>
    </location>
</feature>
<dbReference type="InterPro" id="IPR047153">
    <property type="entry name" value="TRIM45/56/19-like"/>
</dbReference>
<accession>A0A8C6LL95</accession>
<dbReference type="SUPFAM" id="SSF57903">
    <property type="entry name" value="FYVE/PHD zinc finger"/>
    <property type="match status" value="1"/>
</dbReference>
<dbReference type="CDD" id="cd19775">
    <property type="entry name" value="Bbox2_TIF1_C-VI"/>
    <property type="match status" value="1"/>
</dbReference>
<dbReference type="InterPro" id="IPR000315">
    <property type="entry name" value="Znf_B-box"/>
</dbReference>
<feature type="domain" description="B box-type" evidence="6">
    <location>
        <begin position="36"/>
        <end position="77"/>
    </location>
</feature>
<protein>
    <submittedName>
        <fullName evidence="7">Flocculation protein FLO11-like</fullName>
    </submittedName>
</protein>
<evidence type="ECO:0000256" key="2">
    <source>
        <dbReference type="ARBA" id="ARBA00022771"/>
    </source>
</evidence>
<feature type="domain" description="B box-type" evidence="6">
    <location>
        <begin position="86"/>
        <end position="127"/>
    </location>
</feature>
<feature type="compositionally biased region" description="Basic and acidic residues" evidence="5">
    <location>
        <begin position="808"/>
        <end position="821"/>
    </location>
</feature>
<evidence type="ECO:0000313" key="8">
    <source>
        <dbReference type="Proteomes" id="UP000694548"/>
    </source>
</evidence>
<feature type="region of interest" description="Disordered" evidence="5">
    <location>
        <begin position="647"/>
        <end position="707"/>
    </location>
</feature>
<dbReference type="Pfam" id="PF00643">
    <property type="entry name" value="zf-B_box"/>
    <property type="match status" value="1"/>
</dbReference>
<evidence type="ECO:0000256" key="5">
    <source>
        <dbReference type="SAM" id="MobiDB-lite"/>
    </source>
</evidence>
<feature type="region of interest" description="Disordered" evidence="5">
    <location>
        <begin position="435"/>
        <end position="495"/>
    </location>
</feature>
<feature type="compositionally biased region" description="Low complexity" evidence="5">
    <location>
        <begin position="665"/>
        <end position="676"/>
    </location>
</feature>
<feature type="compositionally biased region" description="Pro residues" evidence="5">
    <location>
        <begin position="442"/>
        <end position="451"/>
    </location>
</feature>
<proteinExistence type="predicted"/>
<dbReference type="PANTHER" id="PTHR25462">
    <property type="entry name" value="BONUS, ISOFORM C-RELATED"/>
    <property type="match status" value="1"/>
</dbReference>
<feature type="compositionally biased region" description="Low complexity" evidence="5">
    <location>
        <begin position="463"/>
        <end position="478"/>
    </location>
</feature>
<feature type="compositionally biased region" description="Basic and acidic residues" evidence="5">
    <location>
        <begin position="879"/>
        <end position="899"/>
    </location>
</feature>
<keyword evidence="2 4" id="KW-0863">Zinc-finger</keyword>
<feature type="compositionally biased region" description="Low complexity" evidence="5">
    <location>
        <begin position="686"/>
        <end position="699"/>
    </location>
</feature>
<dbReference type="SUPFAM" id="SSF57845">
    <property type="entry name" value="B-box zinc-binding domain"/>
    <property type="match status" value="1"/>
</dbReference>
<dbReference type="GO" id="GO:0008270">
    <property type="term" value="F:zinc ion binding"/>
    <property type="evidence" value="ECO:0007669"/>
    <property type="project" value="UniProtKB-KW"/>
</dbReference>
<dbReference type="InterPro" id="IPR001965">
    <property type="entry name" value="Znf_PHD"/>
</dbReference>
<evidence type="ECO:0000256" key="1">
    <source>
        <dbReference type="ARBA" id="ARBA00022723"/>
    </source>
</evidence>
<dbReference type="PANTHER" id="PTHR25462:SF299">
    <property type="entry name" value="E3 UBIQUITIN-PROTEIN LIGASE TRIM56"/>
    <property type="match status" value="1"/>
</dbReference>